<dbReference type="GeneID" id="34580487"/>
<sequence>MHVASHGSEYVTWEWIYDKKPSEENILSPACPDYVEFGPFIPTDDDDASSEQGN</sequence>
<protein>
    <submittedName>
        <fullName evidence="1">Uncharacterized protein</fullName>
    </submittedName>
</protein>
<gene>
    <name evidence="1" type="ORF">PENARI_c024G11974</name>
</gene>
<comment type="caution">
    <text evidence="1">The sequence shown here is derived from an EMBL/GenBank/DDBJ whole genome shotgun (WGS) entry which is preliminary data.</text>
</comment>
<organism evidence="1 2">
    <name type="scientific">Penicillium arizonense</name>
    <dbReference type="NCBI Taxonomy" id="1835702"/>
    <lineage>
        <taxon>Eukaryota</taxon>
        <taxon>Fungi</taxon>
        <taxon>Dikarya</taxon>
        <taxon>Ascomycota</taxon>
        <taxon>Pezizomycotina</taxon>
        <taxon>Eurotiomycetes</taxon>
        <taxon>Eurotiomycetidae</taxon>
        <taxon>Eurotiales</taxon>
        <taxon>Aspergillaceae</taxon>
        <taxon>Penicillium</taxon>
    </lineage>
</organism>
<dbReference type="Proteomes" id="UP000177622">
    <property type="component" value="Unassembled WGS sequence"/>
</dbReference>
<dbReference type="EMBL" id="LXJU01000024">
    <property type="protein sequence ID" value="OGE49021.1"/>
    <property type="molecule type" value="Genomic_DNA"/>
</dbReference>
<accession>A0A1F5L7Y0</accession>
<dbReference type="AlphaFoldDB" id="A0A1F5L7Y0"/>
<proteinExistence type="predicted"/>
<evidence type="ECO:0000313" key="2">
    <source>
        <dbReference type="Proteomes" id="UP000177622"/>
    </source>
</evidence>
<evidence type="ECO:0000313" key="1">
    <source>
        <dbReference type="EMBL" id="OGE49021.1"/>
    </source>
</evidence>
<reference evidence="1 2" key="1">
    <citation type="journal article" date="2016" name="Sci. Rep.">
        <title>Penicillium arizonense, a new, genome sequenced fungal species, reveals a high chemical diversity in secreted metabolites.</title>
        <authorList>
            <person name="Grijseels S."/>
            <person name="Nielsen J.C."/>
            <person name="Randelovic M."/>
            <person name="Nielsen J."/>
            <person name="Nielsen K.F."/>
            <person name="Workman M."/>
            <person name="Frisvad J.C."/>
        </authorList>
    </citation>
    <scope>NUCLEOTIDE SEQUENCE [LARGE SCALE GENOMIC DNA]</scope>
    <source>
        <strain evidence="1 2">CBS 141311</strain>
    </source>
</reference>
<name>A0A1F5L7Y0_PENAI</name>
<dbReference type="RefSeq" id="XP_022484475.1">
    <property type="nucleotide sequence ID" value="XM_022635753.1"/>
</dbReference>
<keyword evidence="2" id="KW-1185">Reference proteome</keyword>